<dbReference type="Pfam" id="PF02737">
    <property type="entry name" value="3HCDH_N"/>
    <property type="match status" value="1"/>
</dbReference>
<feature type="domain" description="3-hydroxyacyl-CoA dehydrogenase C-terminal" evidence="2">
    <location>
        <begin position="184"/>
        <end position="281"/>
    </location>
</feature>
<evidence type="ECO:0000259" key="3">
    <source>
        <dbReference type="Pfam" id="PF02737"/>
    </source>
</evidence>
<dbReference type="Gene3D" id="1.10.1040.50">
    <property type="match status" value="1"/>
</dbReference>
<dbReference type="InterPro" id="IPR006108">
    <property type="entry name" value="3HC_DH_C"/>
</dbReference>
<dbReference type="InterPro" id="IPR008927">
    <property type="entry name" value="6-PGluconate_DH-like_C_sf"/>
</dbReference>
<feature type="domain" description="3-hydroxyacyl-CoA dehydrogenase NAD binding" evidence="3">
    <location>
        <begin position="4"/>
        <end position="182"/>
    </location>
</feature>
<dbReference type="GO" id="GO:0016616">
    <property type="term" value="F:oxidoreductase activity, acting on the CH-OH group of donors, NAD or NADP as acceptor"/>
    <property type="evidence" value="ECO:0007669"/>
    <property type="project" value="InterPro"/>
</dbReference>
<organism evidence="4 5">
    <name type="scientific">Candidatus Opimibacter skivensis</name>
    <dbReference type="NCBI Taxonomy" id="2982028"/>
    <lineage>
        <taxon>Bacteria</taxon>
        <taxon>Pseudomonadati</taxon>
        <taxon>Bacteroidota</taxon>
        <taxon>Saprospiria</taxon>
        <taxon>Saprospirales</taxon>
        <taxon>Saprospiraceae</taxon>
        <taxon>Candidatus Opimibacter</taxon>
    </lineage>
</organism>
<dbReference type="GO" id="GO:0070403">
    <property type="term" value="F:NAD+ binding"/>
    <property type="evidence" value="ECO:0007669"/>
    <property type="project" value="InterPro"/>
</dbReference>
<keyword evidence="1" id="KW-0560">Oxidoreductase</keyword>
<feature type="domain" description="3-hydroxyacyl-CoA dehydrogenase C-terminal" evidence="2">
    <location>
        <begin position="299"/>
        <end position="380"/>
    </location>
</feature>
<dbReference type="InterPro" id="IPR036291">
    <property type="entry name" value="NAD(P)-bd_dom_sf"/>
</dbReference>
<dbReference type="PANTHER" id="PTHR48075">
    <property type="entry name" value="3-HYDROXYACYL-COA DEHYDROGENASE FAMILY PROTEIN"/>
    <property type="match status" value="1"/>
</dbReference>
<dbReference type="AlphaFoldDB" id="A0A9D7SXE9"/>
<dbReference type="Gene3D" id="3.40.50.720">
    <property type="entry name" value="NAD(P)-binding Rossmann-like Domain"/>
    <property type="match status" value="1"/>
</dbReference>
<name>A0A9D7SXE9_9BACT</name>
<sequence length="385" mass="42971">MKRIAVIGAGAMGSGIGQVAAMAGHEVMIFDAYPNAIEKSRDAILSSLNRLAAKNKFTDQESKAIFGRIYFVDKMESITGCDLVIEAIIEDVDEKRKIFEQVESIVGDDAIIATNTSSLSVTGLAKVLKKPDRFIGIHFFNPPVLMKLVEIIPALQTSEEVVQSAIGLITSWDKIIVKAKDTPGFIVNRIARPFYGEALRIAEEQIAEPSFIDQCMREVGGFKMGPFELMDFIGNDINESVTRTVWAAMYFDSRYKPSVMQANLVRAGWLGRKSGRGFYNYNSEITVPIAESKIDKKEIADRIIIMLINEASEALHYGIATKEDIDLAMTLGVNYPLGLLKWADQMGIDNCVRQMDTLFDVYHEERYRCSVLLRKMAASKQTFYA</sequence>
<dbReference type="FunFam" id="3.40.50.720:FF:000009">
    <property type="entry name" value="Fatty oxidation complex, alpha subunit"/>
    <property type="match status" value="1"/>
</dbReference>
<evidence type="ECO:0000259" key="2">
    <source>
        <dbReference type="Pfam" id="PF00725"/>
    </source>
</evidence>
<dbReference type="EMBL" id="JADKGY010000006">
    <property type="protein sequence ID" value="MBK9982624.1"/>
    <property type="molecule type" value="Genomic_DNA"/>
</dbReference>
<dbReference type="GO" id="GO:0006631">
    <property type="term" value="P:fatty acid metabolic process"/>
    <property type="evidence" value="ECO:0007669"/>
    <property type="project" value="InterPro"/>
</dbReference>
<dbReference type="SUPFAM" id="SSF48179">
    <property type="entry name" value="6-phosphogluconate dehydrogenase C-terminal domain-like"/>
    <property type="match status" value="2"/>
</dbReference>
<gene>
    <name evidence="4" type="ORF">IPP15_09380</name>
</gene>
<dbReference type="PANTHER" id="PTHR48075:SF5">
    <property type="entry name" value="3-HYDROXYBUTYRYL-COA DEHYDROGENASE"/>
    <property type="match status" value="1"/>
</dbReference>
<proteinExistence type="predicted"/>
<comment type="caution">
    <text evidence="4">The sequence shown here is derived from an EMBL/GenBank/DDBJ whole genome shotgun (WGS) entry which is preliminary data.</text>
</comment>
<dbReference type="Proteomes" id="UP000808337">
    <property type="component" value="Unassembled WGS sequence"/>
</dbReference>
<dbReference type="SUPFAM" id="SSF51735">
    <property type="entry name" value="NAD(P)-binding Rossmann-fold domains"/>
    <property type="match status" value="1"/>
</dbReference>
<evidence type="ECO:0000313" key="5">
    <source>
        <dbReference type="Proteomes" id="UP000808337"/>
    </source>
</evidence>
<dbReference type="InterPro" id="IPR006176">
    <property type="entry name" value="3-OHacyl-CoA_DH_NAD-bd"/>
</dbReference>
<evidence type="ECO:0000256" key="1">
    <source>
        <dbReference type="ARBA" id="ARBA00023002"/>
    </source>
</evidence>
<evidence type="ECO:0000313" key="4">
    <source>
        <dbReference type="EMBL" id="MBK9982624.1"/>
    </source>
</evidence>
<accession>A0A9D7SXE9</accession>
<reference evidence="4 5" key="1">
    <citation type="submission" date="2020-10" db="EMBL/GenBank/DDBJ databases">
        <title>Connecting structure to function with the recovery of over 1000 high-quality activated sludge metagenome-assembled genomes encoding full-length rRNA genes using long-read sequencing.</title>
        <authorList>
            <person name="Singleton C.M."/>
            <person name="Petriglieri F."/>
            <person name="Kristensen J.M."/>
            <person name="Kirkegaard R.H."/>
            <person name="Michaelsen T.Y."/>
            <person name="Andersen M.H."/>
            <person name="Karst S.M."/>
            <person name="Dueholm M.S."/>
            <person name="Nielsen P.H."/>
            <person name="Albertsen M."/>
        </authorList>
    </citation>
    <scope>NUCLEOTIDE SEQUENCE [LARGE SCALE GENOMIC DNA]</scope>
    <source>
        <strain evidence="4">Ribe_18-Q3-R11-54_MAXAC.273</strain>
    </source>
</reference>
<protein>
    <submittedName>
        <fullName evidence="4">3-hydroxybutyryl-CoA dehydrogenase</fullName>
    </submittedName>
</protein>
<dbReference type="Pfam" id="PF00725">
    <property type="entry name" value="3HCDH"/>
    <property type="match status" value="2"/>
</dbReference>